<dbReference type="OMA" id="VQYRYGN"/>
<comment type="caution">
    <text evidence="3">The sequence shown here is derived from an EMBL/GenBank/DDBJ whole genome shotgun (WGS) entry which is preliminary data.</text>
</comment>
<dbReference type="Gene3D" id="3.40.30.10">
    <property type="entry name" value="Glutaredoxin"/>
    <property type="match status" value="1"/>
</dbReference>
<evidence type="ECO:0000259" key="2">
    <source>
        <dbReference type="Pfam" id="PF02114"/>
    </source>
</evidence>
<proteinExistence type="inferred from homology"/>
<keyword evidence="4" id="KW-1185">Reference proteome</keyword>
<name>A0A3R7KZ12_TRYRA</name>
<accession>A0A3R7KZ12</accession>
<evidence type="ECO:0000313" key="3">
    <source>
        <dbReference type="EMBL" id="RNF12473.1"/>
    </source>
</evidence>
<dbReference type="PANTHER" id="PTHR45809:SF3">
    <property type="entry name" value="VIRAL IAP-ASSOCIATED FACTOR HOMOLOG"/>
    <property type="match status" value="1"/>
</dbReference>
<evidence type="ECO:0000313" key="4">
    <source>
        <dbReference type="Proteomes" id="UP000283634"/>
    </source>
</evidence>
<evidence type="ECO:0000256" key="1">
    <source>
        <dbReference type="ARBA" id="ARBA00009686"/>
    </source>
</evidence>
<protein>
    <recommendedName>
        <fullName evidence="2">Phosducin domain-containing protein</fullName>
    </recommendedName>
</protein>
<dbReference type="InterPro" id="IPR024253">
    <property type="entry name" value="Phosducin_thioredoxin-like_dom"/>
</dbReference>
<dbReference type="Proteomes" id="UP000283634">
    <property type="component" value="Unassembled WGS sequence"/>
</dbReference>
<dbReference type="PANTHER" id="PTHR45809">
    <property type="entry name" value="VIRAL IAP-ASSOCIATED FACTOR HOMOLOG"/>
    <property type="match status" value="1"/>
</dbReference>
<dbReference type="RefSeq" id="XP_029242781.1">
    <property type="nucleotide sequence ID" value="XM_029377409.1"/>
</dbReference>
<feature type="domain" description="Phosducin" evidence="2">
    <location>
        <begin position="67"/>
        <end position="256"/>
    </location>
</feature>
<organism evidence="3 4">
    <name type="scientific">Trypanosoma rangeli</name>
    <dbReference type="NCBI Taxonomy" id="5698"/>
    <lineage>
        <taxon>Eukaryota</taxon>
        <taxon>Discoba</taxon>
        <taxon>Euglenozoa</taxon>
        <taxon>Kinetoplastea</taxon>
        <taxon>Metakinetoplastina</taxon>
        <taxon>Trypanosomatida</taxon>
        <taxon>Trypanosomatidae</taxon>
        <taxon>Trypanosoma</taxon>
        <taxon>Herpetosoma</taxon>
    </lineage>
</organism>
<dbReference type="GO" id="GO:0005737">
    <property type="term" value="C:cytoplasm"/>
    <property type="evidence" value="ECO:0007669"/>
    <property type="project" value="TreeGrafter"/>
</dbReference>
<dbReference type="SUPFAM" id="SSF52833">
    <property type="entry name" value="Thioredoxin-like"/>
    <property type="match status" value="1"/>
</dbReference>
<reference evidence="3 4" key="1">
    <citation type="journal article" date="2018" name="BMC Genomics">
        <title>Genomic comparison of Trypanosoma conorhini and Trypanosoma rangeli to Trypanosoma cruzi strains of high and low virulence.</title>
        <authorList>
            <person name="Bradwell K.R."/>
            <person name="Koparde V.N."/>
            <person name="Matveyev A.V."/>
            <person name="Serrano M.G."/>
            <person name="Alves J.M."/>
            <person name="Parikh H."/>
            <person name="Huang B."/>
            <person name="Lee V."/>
            <person name="Espinosa-Alvarez O."/>
            <person name="Ortiz P.A."/>
            <person name="Costa-Martins A.G."/>
            <person name="Teixeira M.M."/>
            <person name="Buck G.A."/>
        </authorList>
    </citation>
    <scope>NUCLEOTIDE SEQUENCE [LARGE SCALE GENOMIC DNA]</scope>
    <source>
        <strain evidence="3 4">AM80</strain>
    </source>
</reference>
<comment type="similarity">
    <text evidence="1">Belongs to the phosducin family.</text>
</comment>
<dbReference type="Pfam" id="PF02114">
    <property type="entry name" value="Phosducin"/>
    <property type="match status" value="1"/>
</dbReference>
<dbReference type="InterPro" id="IPR036249">
    <property type="entry name" value="Thioredoxin-like_sf"/>
</dbReference>
<dbReference type="AlphaFoldDB" id="A0A3R7KZ12"/>
<dbReference type="OrthoDB" id="45518at2759"/>
<dbReference type="VEuPathDB" id="TriTrypDB:TRSC58_02087"/>
<dbReference type="GeneID" id="40324259"/>
<gene>
    <name evidence="3" type="ORF">TraAM80_00326</name>
</gene>
<dbReference type="EMBL" id="MKGL01000005">
    <property type="protein sequence ID" value="RNF12473.1"/>
    <property type="molecule type" value="Genomic_DNA"/>
</dbReference>
<sequence>MKTNACSVKGRRGRGVAAAKMAERTADQRIRTTEWEDIQYSHGNKVGKYATNELEILAQKIADKNINACLKAYDPNEERVRDKLERCGYDTELQLGESNTEDTIADNILDDDDEALLALRRKRMAELRKEQESQRFGLLRHVPGSDYMTEVTEASAAHWVVVLLIKPGNGDCEALLSVMRVLAQRHRSVKFISMISTEAIKNFPERHLPCVLLYNGKKLQQQLTELTPWRAKDRQISVDSVERVLHRYGVLTSEEFDAEEED</sequence>
<dbReference type="GO" id="GO:0006457">
    <property type="term" value="P:protein folding"/>
    <property type="evidence" value="ECO:0007669"/>
    <property type="project" value="TreeGrafter"/>
</dbReference>
<dbReference type="InterPro" id="IPR051498">
    <property type="entry name" value="Phosducin-like_chap/apop_reg"/>
</dbReference>